<accession>A0ABU1FQI3</accession>
<dbReference type="SMART" id="SM00382">
    <property type="entry name" value="AAA"/>
    <property type="match status" value="1"/>
</dbReference>
<evidence type="ECO:0000256" key="6">
    <source>
        <dbReference type="ARBA" id="ARBA00023136"/>
    </source>
</evidence>
<organism evidence="11 12">
    <name type="scientific">Nesterenkonia flava</name>
    <dbReference type="NCBI Taxonomy" id="469799"/>
    <lineage>
        <taxon>Bacteria</taxon>
        <taxon>Bacillati</taxon>
        <taxon>Actinomycetota</taxon>
        <taxon>Actinomycetes</taxon>
        <taxon>Micrococcales</taxon>
        <taxon>Micrococcaceae</taxon>
        <taxon>Nesterenkonia</taxon>
    </lineage>
</organism>
<dbReference type="InterPro" id="IPR003593">
    <property type="entry name" value="AAA+_ATPase"/>
</dbReference>
<protein>
    <submittedName>
        <fullName evidence="11">ABC transporter ATP-binding protein</fullName>
    </submittedName>
</protein>
<keyword evidence="5 8" id="KW-1133">Transmembrane helix</keyword>
<dbReference type="PANTHER" id="PTHR43394:SF1">
    <property type="entry name" value="ATP-BINDING CASSETTE SUB-FAMILY B MEMBER 10, MITOCHONDRIAL"/>
    <property type="match status" value="1"/>
</dbReference>
<dbReference type="InterPro" id="IPR017871">
    <property type="entry name" value="ABC_transporter-like_CS"/>
</dbReference>
<dbReference type="PROSITE" id="PS50893">
    <property type="entry name" value="ABC_TRANSPORTER_2"/>
    <property type="match status" value="1"/>
</dbReference>
<dbReference type="InterPro" id="IPR027417">
    <property type="entry name" value="P-loop_NTPase"/>
</dbReference>
<keyword evidence="6 8" id="KW-0472">Membrane</keyword>
<keyword evidence="12" id="KW-1185">Reference proteome</keyword>
<evidence type="ECO:0000256" key="2">
    <source>
        <dbReference type="ARBA" id="ARBA00022692"/>
    </source>
</evidence>
<keyword evidence="3" id="KW-0547">Nucleotide-binding</keyword>
<dbReference type="PROSITE" id="PS50929">
    <property type="entry name" value="ABC_TM1F"/>
    <property type="match status" value="1"/>
</dbReference>
<evidence type="ECO:0000256" key="5">
    <source>
        <dbReference type="ARBA" id="ARBA00022989"/>
    </source>
</evidence>
<dbReference type="PROSITE" id="PS00211">
    <property type="entry name" value="ABC_TRANSPORTER_1"/>
    <property type="match status" value="1"/>
</dbReference>
<feature type="transmembrane region" description="Helical" evidence="8">
    <location>
        <begin position="173"/>
        <end position="191"/>
    </location>
</feature>
<comment type="subcellular location">
    <subcellularLocation>
        <location evidence="1">Cell membrane</location>
        <topology evidence="1">Multi-pass membrane protein</topology>
    </subcellularLocation>
</comment>
<dbReference type="InterPro" id="IPR039421">
    <property type="entry name" value="Type_1_exporter"/>
</dbReference>
<dbReference type="InterPro" id="IPR036640">
    <property type="entry name" value="ABC1_TM_sf"/>
</dbReference>
<dbReference type="Pfam" id="PF00664">
    <property type="entry name" value="ABC_membrane"/>
    <property type="match status" value="1"/>
</dbReference>
<evidence type="ECO:0000259" key="10">
    <source>
        <dbReference type="PROSITE" id="PS50929"/>
    </source>
</evidence>
<dbReference type="Gene3D" id="3.40.50.300">
    <property type="entry name" value="P-loop containing nucleotide triphosphate hydrolases"/>
    <property type="match status" value="1"/>
</dbReference>
<evidence type="ECO:0000256" key="3">
    <source>
        <dbReference type="ARBA" id="ARBA00022741"/>
    </source>
</evidence>
<feature type="domain" description="ABC transmembrane type-1" evidence="10">
    <location>
        <begin position="37"/>
        <end position="315"/>
    </location>
</feature>
<sequence length="621" mass="66004">MTDATTRPDTDPEATPTSARFRILWSFARPYLPALGAALLLGLLTSAMTLASPLVTEWVLETLAVGGSLRDPLLILLALLVVGAVVGWFQWVLLGRLAEDIVYDARRRMVLRYLGSRVFDLLRHSPGELVTRTTSDTVLLNQAASSSIIGLINGAVTLLGSLLLMAWLDLPLLLATLGAVVLVFLCFAVLMPRIATAEEKAQAALGGLGTEVEGTVRAVKTVKSSSAEHSRYDAVMSHAAESRRQSMRSVRTQAAAWTISGGAMDLAIIVVLGFGAYRVSTGELGVPTLVAFLLYVWGLMGPMMELTQNLTTLQSGLAAAGRIAQIERLPAEDPDLEVRVTGGTAGDLRRAEQKLSSGLSASGDTPDGRDASALSPIVELRGVTARYEPGAEPAVVGLDLVVPRAGHVALVGSSGAGKTTVLNLLLRFLEPEQGTLRLAGVPYDQLNHAQVRASFAYVEQETPVVPGTIRENLLFTNPSATDEEISTVLERLHLSEKIAALPQGLDTRLTETNVSGGQRQRIALARALLARPQVLLLDEATAQVDGLTEAAIQETISDLAQHSAVVTIAHRLSTVLDADQILVMDGGRVVGRGTHEELMQSTELYQDLVAALRIGAGGRDA</sequence>
<proteinExistence type="predicted"/>
<dbReference type="GO" id="GO:0005524">
    <property type="term" value="F:ATP binding"/>
    <property type="evidence" value="ECO:0007669"/>
    <property type="project" value="UniProtKB-KW"/>
</dbReference>
<dbReference type="InterPro" id="IPR003439">
    <property type="entry name" value="ABC_transporter-like_ATP-bd"/>
</dbReference>
<feature type="compositionally biased region" description="Polar residues" evidence="7">
    <location>
        <begin position="354"/>
        <end position="363"/>
    </location>
</feature>
<reference evidence="12" key="1">
    <citation type="submission" date="2023-07" db="EMBL/GenBank/DDBJ databases">
        <title>Description of three actinobacteria isolated from air of manufacturing shop in a pharmaceutical factory.</title>
        <authorList>
            <person name="Zhang D.-F."/>
        </authorList>
    </citation>
    <scope>NUCLEOTIDE SEQUENCE [LARGE SCALE GENOMIC DNA]</scope>
    <source>
        <strain evidence="12">CCTCC AB 207010</strain>
    </source>
</reference>
<feature type="transmembrane region" description="Helical" evidence="8">
    <location>
        <begin position="31"/>
        <end position="54"/>
    </location>
</feature>
<gene>
    <name evidence="11" type="ORF">RH857_01930</name>
</gene>
<evidence type="ECO:0000313" key="12">
    <source>
        <dbReference type="Proteomes" id="UP001260872"/>
    </source>
</evidence>
<keyword evidence="4 11" id="KW-0067">ATP-binding</keyword>
<feature type="region of interest" description="Disordered" evidence="7">
    <location>
        <begin position="354"/>
        <end position="373"/>
    </location>
</feature>
<feature type="transmembrane region" description="Helical" evidence="8">
    <location>
        <begin position="254"/>
        <end position="278"/>
    </location>
</feature>
<evidence type="ECO:0000256" key="4">
    <source>
        <dbReference type="ARBA" id="ARBA00022840"/>
    </source>
</evidence>
<evidence type="ECO:0000313" key="11">
    <source>
        <dbReference type="EMBL" id="MDR5710901.1"/>
    </source>
</evidence>
<dbReference type="Proteomes" id="UP001260872">
    <property type="component" value="Unassembled WGS sequence"/>
</dbReference>
<name>A0ABU1FQI3_9MICC</name>
<dbReference type="InterPro" id="IPR011527">
    <property type="entry name" value="ABC1_TM_dom"/>
</dbReference>
<feature type="transmembrane region" description="Helical" evidence="8">
    <location>
        <begin position="74"/>
        <end position="98"/>
    </location>
</feature>
<comment type="caution">
    <text evidence="11">The sequence shown here is derived from an EMBL/GenBank/DDBJ whole genome shotgun (WGS) entry which is preliminary data.</text>
</comment>
<evidence type="ECO:0000256" key="8">
    <source>
        <dbReference type="SAM" id="Phobius"/>
    </source>
</evidence>
<keyword evidence="2 8" id="KW-0812">Transmembrane</keyword>
<dbReference type="Gene3D" id="1.20.1560.10">
    <property type="entry name" value="ABC transporter type 1, transmembrane domain"/>
    <property type="match status" value="1"/>
</dbReference>
<dbReference type="SUPFAM" id="SSF90123">
    <property type="entry name" value="ABC transporter transmembrane region"/>
    <property type="match status" value="1"/>
</dbReference>
<dbReference type="SUPFAM" id="SSF52540">
    <property type="entry name" value="P-loop containing nucleoside triphosphate hydrolases"/>
    <property type="match status" value="1"/>
</dbReference>
<dbReference type="PANTHER" id="PTHR43394">
    <property type="entry name" value="ATP-DEPENDENT PERMEASE MDL1, MITOCHONDRIAL"/>
    <property type="match status" value="1"/>
</dbReference>
<feature type="domain" description="ABC transporter" evidence="9">
    <location>
        <begin position="378"/>
        <end position="611"/>
    </location>
</feature>
<dbReference type="Pfam" id="PF00005">
    <property type="entry name" value="ABC_tran"/>
    <property type="match status" value="1"/>
</dbReference>
<evidence type="ECO:0000256" key="7">
    <source>
        <dbReference type="SAM" id="MobiDB-lite"/>
    </source>
</evidence>
<evidence type="ECO:0000256" key="1">
    <source>
        <dbReference type="ARBA" id="ARBA00004651"/>
    </source>
</evidence>
<dbReference type="CDD" id="cd18551">
    <property type="entry name" value="ABC_6TM_LmrA_like"/>
    <property type="match status" value="1"/>
</dbReference>
<feature type="transmembrane region" description="Helical" evidence="8">
    <location>
        <begin position="148"/>
        <end position="167"/>
    </location>
</feature>
<evidence type="ECO:0000259" key="9">
    <source>
        <dbReference type="PROSITE" id="PS50893"/>
    </source>
</evidence>
<dbReference type="EMBL" id="JAVKGT010000003">
    <property type="protein sequence ID" value="MDR5710901.1"/>
    <property type="molecule type" value="Genomic_DNA"/>
</dbReference>
<dbReference type="RefSeq" id="WP_310536286.1">
    <property type="nucleotide sequence ID" value="NZ_BAAAOC010000018.1"/>
</dbReference>